<name>A0A2H6KEI1_9APIC</name>
<organism evidence="1 2">
    <name type="scientific">Babesia ovata</name>
    <dbReference type="NCBI Taxonomy" id="189622"/>
    <lineage>
        <taxon>Eukaryota</taxon>
        <taxon>Sar</taxon>
        <taxon>Alveolata</taxon>
        <taxon>Apicomplexa</taxon>
        <taxon>Aconoidasida</taxon>
        <taxon>Piroplasmida</taxon>
        <taxon>Babesiidae</taxon>
        <taxon>Babesia</taxon>
    </lineage>
</organism>
<protein>
    <submittedName>
        <fullName evidence="1">Leucine-rich repeat-containing protein 47</fullName>
    </submittedName>
</protein>
<comment type="caution">
    <text evidence="1">The sequence shown here is derived from an EMBL/GenBank/DDBJ whole genome shotgun (WGS) entry which is preliminary data.</text>
</comment>
<accession>A0A2H6KEI1</accession>
<proteinExistence type="predicted"/>
<dbReference type="RefSeq" id="XP_028867627.1">
    <property type="nucleotide sequence ID" value="XM_029011794.1"/>
</dbReference>
<dbReference type="GeneID" id="39875154"/>
<evidence type="ECO:0000313" key="1">
    <source>
        <dbReference type="EMBL" id="GBE61384.1"/>
    </source>
</evidence>
<keyword evidence="2" id="KW-1185">Reference proteome</keyword>
<dbReference type="Proteomes" id="UP000236319">
    <property type="component" value="Unassembled WGS sequence"/>
</dbReference>
<reference evidence="1 2" key="1">
    <citation type="journal article" date="2017" name="BMC Genomics">
        <title>Whole-genome assembly of Babesia ovata and comparative genomics between closely related pathogens.</title>
        <authorList>
            <person name="Yamagishi J."/>
            <person name="Asada M."/>
            <person name="Hakimi H."/>
            <person name="Tanaka T.Q."/>
            <person name="Sugimoto C."/>
            <person name="Kawazu S."/>
        </authorList>
    </citation>
    <scope>NUCLEOTIDE SEQUENCE [LARGE SCALE GENOMIC DNA]</scope>
    <source>
        <strain evidence="1 2">Miyake</strain>
    </source>
</reference>
<dbReference type="VEuPathDB" id="PiroplasmaDB:BOVATA_028770"/>
<dbReference type="OrthoDB" id="366161at2759"/>
<gene>
    <name evidence="1" type="ORF">BOVATA_028770</name>
</gene>
<sequence length="214" mass="23509">MLIGHFVSHLGLLRRSPFLCSRRLFSASPSDVFSFGYSGRTVTLEFRGVPSLSKKRLGATDYTSNKRLVEAAVSAVPSCDLVAVGVGSPELDVIRRYLEFQESKQSKNASRRKFKSARHLLNGYQQYINVVTGAGDAGIKVVAIGRSKRSEAISFGEAATSNKLELLRLLSLYLRKGDVLKGLLLMVFSDFVYSTRNPGGLQVSHSRHIPSGRN</sequence>
<dbReference type="EMBL" id="BDSA01000003">
    <property type="protein sequence ID" value="GBE61384.1"/>
    <property type="molecule type" value="Genomic_DNA"/>
</dbReference>
<evidence type="ECO:0000313" key="2">
    <source>
        <dbReference type="Proteomes" id="UP000236319"/>
    </source>
</evidence>
<dbReference type="AlphaFoldDB" id="A0A2H6KEI1"/>